<dbReference type="Gene3D" id="1.20.1250.20">
    <property type="entry name" value="MFS general substrate transporter like domains"/>
    <property type="match status" value="1"/>
</dbReference>
<evidence type="ECO:0000313" key="8">
    <source>
        <dbReference type="EMBL" id="ETS85794.1"/>
    </source>
</evidence>
<feature type="transmembrane region" description="Helical" evidence="7">
    <location>
        <begin position="63"/>
        <end position="81"/>
    </location>
</feature>
<reference evidence="9" key="1">
    <citation type="journal article" date="2015" name="BMC Genomics">
        <title>Genomic and transcriptomic analysis of the endophytic fungus Pestalotiopsis fici reveals its lifestyle and high potential for synthesis of natural products.</title>
        <authorList>
            <person name="Wang X."/>
            <person name="Zhang X."/>
            <person name="Liu L."/>
            <person name="Xiang M."/>
            <person name="Wang W."/>
            <person name="Sun X."/>
            <person name="Che Y."/>
            <person name="Guo L."/>
            <person name="Liu G."/>
            <person name="Guo L."/>
            <person name="Wang C."/>
            <person name="Yin W.B."/>
            <person name="Stadler M."/>
            <person name="Zhang X."/>
            <person name="Liu X."/>
        </authorList>
    </citation>
    <scope>NUCLEOTIDE SEQUENCE [LARGE SCALE GENOMIC DNA]</scope>
    <source>
        <strain evidence="9">W106-1 / CGMCC3.15140</strain>
    </source>
</reference>
<dbReference type="PANTHER" id="PTHR23501:SF187">
    <property type="entry name" value="MAJOR FACILITATOR SUPERFAMILY (MFS) PROFILE DOMAIN-CONTAINING PROTEIN"/>
    <property type="match status" value="1"/>
</dbReference>
<feature type="transmembrane region" description="Helical" evidence="7">
    <location>
        <begin position="6"/>
        <end position="24"/>
    </location>
</feature>
<dbReference type="GO" id="GO:0005886">
    <property type="term" value="C:plasma membrane"/>
    <property type="evidence" value="ECO:0007669"/>
    <property type="project" value="TreeGrafter"/>
</dbReference>
<proteinExistence type="predicted"/>
<keyword evidence="9" id="KW-1185">Reference proteome</keyword>
<dbReference type="Pfam" id="PF07690">
    <property type="entry name" value="MFS_1"/>
    <property type="match status" value="1"/>
</dbReference>
<dbReference type="HOGENOM" id="CLU_1652773_0_0_1"/>
<evidence type="ECO:0000256" key="4">
    <source>
        <dbReference type="ARBA" id="ARBA00022989"/>
    </source>
</evidence>
<comment type="subcellular location">
    <subcellularLocation>
        <location evidence="1">Membrane</location>
        <topology evidence="1">Multi-pass membrane protein</topology>
    </subcellularLocation>
</comment>
<gene>
    <name evidence="8" type="ORF">PFICI_03819</name>
</gene>
<accession>W3XIH2</accession>
<protein>
    <recommendedName>
        <fullName evidence="10">Major facilitator superfamily (MFS) profile domain-containing protein</fullName>
    </recommendedName>
</protein>
<dbReference type="InParanoid" id="W3XIH2"/>
<feature type="transmembrane region" description="Helical" evidence="7">
    <location>
        <begin position="36"/>
        <end position="57"/>
    </location>
</feature>
<keyword evidence="3 7" id="KW-0812">Transmembrane</keyword>
<dbReference type="GO" id="GO:0022857">
    <property type="term" value="F:transmembrane transporter activity"/>
    <property type="evidence" value="ECO:0007669"/>
    <property type="project" value="InterPro"/>
</dbReference>
<evidence type="ECO:0000256" key="7">
    <source>
        <dbReference type="SAM" id="Phobius"/>
    </source>
</evidence>
<dbReference type="InterPro" id="IPR011701">
    <property type="entry name" value="MFS"/>
</dbReference>
<name>W3XIH2_PESFW</name>
<dbReference type="InterPro" id="IPR036259">
    <property type="entry name" value="MFS_trans_sf"/>
</dbReference>
<dbReference type="EMBL" id="KI912110">
    <property type="protein sequence ID" value="ETS85794.1"/>
    <property type="molecule type" value="Genomic_DNA"/>
</dbReference>
<evidence type="ECO:0000256" key="5">
    <source>
        <dbReference type="ARBA" id="ARBA00023136"/>
    </source>
</evidence>
<evidence type="ECO:0000313" key="9">
    <source>
        <dbReference type="Proteomes" id="UP000030651"/>
    </source>
</evidence>
<feature type="transmembrane region" description="Helical" evidence="7">
    <location>
        <begin position="130"/>
        <end position="150"/>
    </location>
</feature>
<keyword evidence="6" id="KW-0325">Glycoprotein</keyword>
<evidence type="ECO:0000256" key="3">
    <source>
        <dbReference type="ARBA" id="ARBA00022692"/>
    </source>
</evidence>
<dbReference type="eggNOG" id="KOG0254">
    <property type="taxonomic scope" value="Eukaryota"/>
</dbReference>
<dbReference type="OrthoDB" id="10021397at2759"/>
<keyword evidence="4 7" id="KW-1133">Transmembrane helix</keyword>
<organism evidence="8 9">
    <name type="scientific">Pestalotiopsis fici (strain W106-1 / CGMCC3.15140)</name>
    <dbReference type="NCBI Taxonomy" id="1229662"/>
    <lineage>
        <taxon>Eukaryota</taxon>
        <taxon>Fungi</taxon>
        <taxon>Dikarya</taxon>
        <taxon>Ascomycota</taxon>
        <taxon>Pezizomycotina</taxon>
        <taxon>Sordariomycetes</taxon>
        <taxon>Xylariomycetidae</taxon>
        <taxon>Amphisphaeriales</taxon>
        <taxon>Sporocadaceae</taxon>
        <taxon>Pestalotiopsis</taxon>
    </lineage>
</organism>
<feature type="transmembrane region" description="Helical" evidence="7">
    <location>
        <begin position="93"/>
        <end position="118"/>
    </location>
</feature>
<evidence type="ECO:0000256" key="6">
    <source>
        <dbReference type="ARBA" id="ARBA00023180"/>
    </source>
</evidence>
<dbReference type="KEGG" id="pfy:PFICI_03819"/>
<dbReference type="PANTHER" id="PTHR23501">
    <property type="entry name" value="MAJOR FACILITATOR SUPERFAMILY"/>
    <property type="match status" value="1"/>
</dbReference>
<dbReference type="AlphaFoldDB" id="W3XIH2"/>
<evidence type="ECO:0008006" key="10">
    <source>
        <dbReference type="Google" id="ProtNLM"/>
    </source>
</evidence>
<evidence type="ECO:0000256" key="2">
    <source>
        <dbReference type="ARBA" id="ARBA00022448"/>
    </source>
</evidence>
<dbReference type="Proteomes" id="UP000030651">
    <property type="component" value="Unassembled WGS sequence"/>
</dbReference>
<keyword evidence="5 7" id="KW-0472">Membrane</keyword>
<dbReference type="GeneID" id="19268832"/>
<sequence>MAFVIIFPISIAIQATTYFLPIYFQAVKNVSPTMSGVYFLTFALALFPFSGISAAILAKTGQYKALTLAGFALSAIGIGLFSTLDARSSHGEWIGFQIIAAAGTGFVFVVSLPSALAALPEKDVATATSAFAFIRALGLVWGATMSSIVFNAQVKGFKIY</sequence>
<keyword evidence="2" id="KW-0813">Transport</keyword>
<dbReference type="RefSeq" id="XP_007830591.1">
    <property type="nucleotide sequence ID" value="XM_007832400.1"/>
</dbReference>
<evidence type="ECO:0000256" key="1">
    <source>
        <dbReference type="ARBA" id="ARBA00004141"/>
    </source>
</evidence>
<dbReference type="SUPFAM" id="SSF103473">
    <property type="entry name" value="MFS general substrate transporter"/>
    <property type="match status" value="1"/>
</dbReference>